<evidence type="ECO:0000313" key="7">
    <source>
        <dbReference type="EMBL" id="WOT07043.1"/>
    </source>
</evidence>
<evidence type="ECO:0000256" key="4">
    <source>
        <dbReference type="ARBA" id="ARBA00023235"/>
    </source>
</evidence>
<sequence length="164" mass="17943">MIIFTTNLGDIEIELDFEKAPVSSKNFLKYCEDGFYQGTIFHRVIKGFMAQGGGFTAEMEEKPTRAAIVNEANRGLKNLRGTIAMARTDAPHSATGQFFINLADNSFLDYTATTNAGWGYAVFGKVTAGMDVIVKIGRAKTGSQAGHDDVPKEQIIIEKVTINR</sequence>
<dbReference type="GO" id="GO:0016853">
    <property type="term" value="F:isomerase activity"/>
    <property type="evidence" value="ECO:0007669"/>
    <property type="project" value="UniProtKB-KW"/>
</dbReference>
<dbReference type="PIRSF" id="PIRSF001467">
    <property type="entry name" value="Peptidylpro_ismrse"/>
    <property type="match status" value="1"/>
</dbReference>
<dbReference type="RefSeq" id="WP_310472999.1">
    <property type="nucleotide sequence ID" value="NZ_CP136522.1"/>
</dbReference>
<dbReference type="PROSITE" id="PS50072">
    <property type="entry name" value="CSA_PPIASE_2"/>
    <property type="match status" value="1"/>
</dbReference>
<evidence type="ECO:0000256" key="1">
    <source>
        <dbReference type="ARBA" id="ARBA00002388"/>
    </source>
</evidence>
<dbReference type="PROSITE" id="PS00170">
    <property type="entry name" value="CSA_PPIASE_1"/>
    <property type="match status" value="1"/>
</dbReference>
<keyword evidence="4 5" id="KW-0413">Isomerase</keyword>
<keyword evidence="8" id="KW-1185">Reference proteome</keyword>
<accession>A0ABZ0K3A0</accession>
<name>A0ABZ0K3A0_9GAMM</name>
<dbReference type="InterPro" id="IPR020892">
    <property type="entry name" value="Cyclophilin-type_PPIase_CS"/>
</dbReference>
<dbReference type="EC" id="5.2.1.8" evidence="5"/>
<dbReference type="Pfam" id="PF00160">
    <property type="entry name" value="Pro_isomerase"/>
    <property type="match status" value="1"/>
</dbReference>
<reference evidence="7 8" key="1">
    <citation type="submission" date="2023-10" db="EMBL/GenBank/DDBJ databases">
        <title>Complete genome sequence of Shewanella sp. DAU334.</title>
        <authorList>
            <person name="Lee Y.-S."/>
            <person name="Jeong H.-R."/>
            <person name="Hwang E.-J."/>
            <person name="Choi Y.-L."/>
            <person name="Kim G.-D."/>
        </authorList>
    </citation>
    <scope>NUCLEOTIDE SEQUENCE [LARGE SCALE GENOMIC DNA]</scope>
    <source>
        <strain evidence="7 8">DAU334</strain>
    </source>
</reference>
<dbReference type="SUPFAM" id="SSF50891">
    <property type="entry name" value="Cyclophilin-like"/>
    <property type="match status" value="1"/>
</dbReference>
<feature type="domain" description="PPIase cyclophilin-type" evidence="6">
    <location>
        <begin position="1"/>
        <end position="162"/>
    </location>
</feature>
<comment type="function">
    <text evidence="1 5">PPIases accelerate the folding of proteins. It catalyzes the cis-trans isomerization of proline imidic peptide bonds in oligopeptides.</text>
</comment>
<evidence type="ECO:0000259" key="6">
    <source>
        <dbReference type="PROSITE" id="PS50072"/>
    </source>
</evidence>
<dbReference type="InterPro" id="IPR044665">
    <property type="entry name" value="E_coli_cyclophilin_A-like"/>
</dbReference>
<comment type="catalytic activity">
    <reaction evidence="5">
        <text>[protein]-peptidylproline (omega=180) = [protein]-peptidylproline (omega=0)</text>
        <dbReference type="Rhea" id="RHEA:16237"/>
        <dbReference type="Rhea" id="RHEA-COMP:10747"/>
        <dbReference type="Rhea" id="RHEA-COMP:10748"/>
        <dbReference type="ChEBI" id="CHEBI:83833"/>
        <dbReference type="ChEBI" id="CHEBI:83834"/>
        <dbReference type="EC" id="5.2.1.8"/>
    </reaction>
</comment>
<dbReference type="EMBL" id="CP136522">
    <property type="protein sequence ID" value="WOT07043.1"/>
    <property type="molecule type" value="Genomic_DNA"/>
</dbReference>
<dbReference type="InterPro" id="IPR024936">
    <property type="entry name" value="Cyclophilin-type_PPIase"/>
</dbReference>
<dbReference type="Gene3D" id="2.40.100.10">
    <property type="entry name" value="Cyclophilin-like"/>
    <property type="match status" value="1"/>
</dbReference>
<dbReference type="PANTHER" id="PTHR43246">
    <property type="entry name" value="PEPTIDYL-PROLYL CIS-TRANS ISOMERASE CYP38, CHLOROPLASTIC"/>
    <property type="match status" value="1"/>
</dbReference>
<dbReference type="PRINTS" id="PR00153">
    <property type="entry name" value="CSAPPISMRASE"/>
</dbReference>
<keyword evidence="3 5" id="KW-0697">Rotamase</keyword>
<evidence type="ECO:0000256" key="5">
    <source>
        <dbReference type="RuleBase" id="RU363019"/>
    </source>
</evidence>
<evidence type="ECO:0000256" key="2">
    <source>
        <dbReference type="ARBA" id="ARBA00007365"/>
    </source>
</evidence>
<dbReference type="InterPro" id="IPR002130">
    <property type="entry name" value="Cyclophilin-type_PPIase_dom"/>
</dbReference>
<evidence type="ECO:0000313" key="8">
    <source>
        <dbReference type="Proteomes" id="UP001529491"/>
    </source>
</evidence>
<organism evidence="7 8">
    <name type="scientific">Shewanella youngdeokensis</name>
    <dbReference type="NCBI Taxonomy" id="2999068"/>
    <lineage>
        <taxon>Bacteria</taxon>
        <taxon>Pseudomonadati</taxon>
        <taxon>Pseudomonadota</taxon>
        <taxon>Gammaproteobacteria</taxon>
        <taxon>Alteromonadales</taxon>
        <taxon>Shewanellaceae</taxon>
        <taxon>Shewanella</taxon>
    </lineage>
</organism>
<protein>
    <recommendedName>
        <fullName evidence="5">Peptidyl-prolyl cis-trans isomerase</fullName>
        <shortName evidence="5">PPIase</shortName>
        <ecNumber evidence="5">5.2.1.8</ecNumber>
    </recommendedName>
</protein>
<gene>
    <name evidence="7" type="ORF">RGE70_15520</name>
</gene>
<dbReference type="InterPro" id="IPR029000">
    <property type="entry name" value="Cyclophilin-like_dom_sf"/>
</dbReference>
<proteinExistence type="inferred from homology"/>
<dbReference type="Proteomes" id="UP001529491">
    <property type="component" value="Chromosome"/>
</dbReference>
<dbReference type="CDD" id="cd01920">
    <property type="entry name" value="cyclophilin_EcCYP_like"/>
    <property type="match status" value="1"/>
</dbReference>
<comment type="similarity">
    <text evidence="2 5">Belongs to the cyclophilin-type PPIase family.</text>
</comment>
<evidence type="ECO:0000256" key="3">
    <source>
        <dbReference type="ARBA" id="ARBA00023110"/>
    </source>
</evidence>